<comment type="caution">
    <text evidence="1">The sequence shown here is derived from an EMBL/GenBank/DDBJ whole genome shotgun (WGS) entry which is preliminary data.</text>
</comment>
<gene>
    <name evidence="1" type="ORF">PsorP6_003338</name>
</gene>
<proteinExistence type="predicted"/>
<organism evidence="1 2">
    <name type="scientific">Peronosclerospora sorghi</name>
    <dbReference type="NCBI Taxonomy" id="230839"/>
    <lineage>
        <taxon>Eukaryota</taxon>
        <taxon>Sar</taxon>
        <taxon>Stramenopiles</taxon>
        <taxon>Oomycota</taxon>
        <taxon>Peronosporomycetes</taxon>
        <taxon>Peronosporales</taxon>
        <taxon>Peronosporaceae</taxon>
        <taxon>Peronosclerospora</taxon>
    </lineage>
</organism>
<protein>
    <submittedName>
        <fullName evidence="1">Uncharacterized protein</fullName>
    </submittedName>
</protein>
<accession>A0ACC0VN56</accession>
<evidence type="ECO:0000313" key="2">
    <source>
        <dbReference type="Proteomes" id="UP001163321"/>
    </source>
</evidence>
<dbReference type="EMBL" id="CM047587">
    <property type="protein sequence ID" value="KAI9907770.1"/>
    <property type="molecule type" value="Genomic_DNA"/>
</dbReference>
<name>A0ACC0VN56_9STRA</name>
<sequence>MTTSRPAFTSQFDARKASNSIAATMNTHDRRMDIRALCSAEEPGSLADPASEPFISPLSAGRGGECTTKKASGAAQILSSSQVPTKKRSRCLSNSERGKLYRSRRKNYVQTLEQEVEQLKSDVYQLHLRSRLQCEHVSTWSLIRQPVGPSFANVVNKYFSLFKFGLPVAKQCGVMDIAQDQVLLSNEQAGFLNGLMHPNIVFGNSYGLQELLSQWGKYSLYHAGLMFEVKSLQIMVVEPNPVVLAPATLYVRFTRRTIEKIFPHILWNEMLVQRLIGKEFAYPVTNAFYFGSDNKIHRFDTIVDFAAAFMSVLGNIEECVSMMESALIRQKAMISDLLEEPDSVKVNYEEVAPRVEMMDISSVSSSENGQCKNFAPEDTCVGMSLPRILEQSSSN</sequence>
<keyword evidence="2" id="KW-1185">Reference proteome</keyword>
<dbReference type="Proteomes" id="UP001163321">
    <property type="component" value="Chromosome 8"/>
</dbReference>
<evidence type="ECO:0000313" key="1">
    <source>
        <dbReference type="EMBL" id="KAI9907770.1"/>
    </source>
</evidence>
<reference evidence="1 2" key="1">
    <citation type="journal article" date="2022" name="bioRxiv">
        <title>The genome of the oomycete Peronosclerospora sorghi, a cosmopolitan pathogen of maize and sorghum, is inflated with dispersed pseudogenes.</title>
        <authorList>
            <person name="Fletcher K."/>
            <person name="Martin F."/>
            <person name="Isakeit T."/>
            <person name="Cavanaugh K."/>
            <person name="Magill C."/>
            <person name="Michelmore R."/>
        </authorList>
    </citation>
    <scope>NUCLEOTIDE SEQUENCE [LARGE SCALE GENOMIC DNA]</scope>
    <source>
        <strain evidence="1">P6</strain>
    </source>
</reference>